<dbReference type="EMBL" id="LGRX02027136">
    <property type="protein sequence ID" value="KAK3249777.1"/>
    <property type="molecule type" value="Genomic_DNA"/>
</dbReference>
<dbReference type="GO" id="GO:0004842">
    <property type="term" value="F:ubiquitin-protein transferase activity"/>
    <property type="evidence" value="ECO:0007669"/>
    <property type="project" value="InterPro"/>
</dbReference>
<dbReference type="PANTHER" id="PTHR46573">
    <property type="entry name" value="WD REPEAT, SAM AND U-BOX DOMAIN-CONTAINING PROTEIN 1"/>
    <property type="match status" value="1"/>
</dbReference>
<dbReference type="Pfam" id="PF04564">
    <property type="entry name" value="U-box"/>
    <property type="match status" value="1"/>
</dbReference>
<dbReference type="GO" id="GO:0016567">
    <property type="term" value="P:protein ubiquitination"/>
    <property type="evidence" value="ECO:0007669"/>
    <property type="project" value="InterPro"/>
</dbReference>
<keyword evidence="2" id="KW-0472">Membrane</keyword>
<dbReference type="SUPFAM" id="SSF57850">
    <property type="entry name" value="RING/U-box"/>
    <property type="match status" value="1"/>
</dbReference>
<keyword evidence="2" id="KW-1133">Transmembrane helix</keyword>
<reference evidence="4 5" key="1">
    <citation type="journal article" date="2015" name="Genome Biol. Evol.">
        <title>Comparative Genomics of a Bacterivorous Green Alga Reveals Evolutionary Causalities and Consequences of Phago-Mixotrophic Mode of Nutrition.</title>
        <authorList>
            <person name="Burns J.A."/>
            <person name="Paasch A."/>
            <person name="Narechania A."/>
            <person name="Kim E."/>
        </authorList>
    </citation>
    <scope>NUCLEOTIDE SEQUENCE [LARGE SCALE GENOMIC DNA]</scope>
    <source>
        <strain evidence="4 5">PLY_AMNH</strain>
    </source>
</reference>
<dbReference type="PROSITE" id="PS51698">
    <property type="entry name" value="U_BOX"/>
    <property type="match status" value="1"/>
</dbReference>
<feature type="region of interest" description="Disordered" evidence="1">
    <location>
        <begin position="330"/>
        <end position="393"/>
    </location>
</feature>
<keyword evidence="5" id="KW-1185">Reference proteome</keyword>
<comment type="caution">
    <text evidence="4">The sequence shown here is derived from an EMBL/GenBank/DDBJ whole genome shotgun (WGS) entry which is preliminary data.</text>
</comment>
<evidence type="ECO:0000259" key="3">
    <source>
        <dbReference type="PROSITE" id="PS51698"/>
    </source>
</evidence>
<dbReference type="InterPro" id="IPR052085">
    <property type="entry name" value="WD-SAM-U-box"/>
</dbReference>
<feature type="region of interest" description="Disordered" evidence="1">
    <location>
        <begin position="554"/>
        <end position="643"/>
    </location>
</feature>
<dbReference type="InterPro" id="IPR013083">
    <property type="entry name" value="Znf_RING/FYVE/PHD"/>
</dbReference>
<feature type="transmembrane region" description="Helical" evidence="2">
    <location>
        <begin position="272"/>
        <end position="293"/>
    </location>
</feature>
<dbReference type="Proteomes" id="UP001190700">
    <property type="component" value="Unassembled WGS sequence"/>
</dbReference>
<feature type="compositionally biased region" description="Basic and acidic residues" evidence="1">
    <location>
        <begin position="330"/>
        <end position="341"/>
    </location>
</feature>
<feature type="compositionally biased region" description="Pro residues" evidence="1">
    <location>
        <begin position="118"/>
        <end position="168"/>
    </location>
</feature>
<evidence type="ECO:0000256" key="1">
    <source>
        <dbReference type="SAM" id="MobiDB-lite"/>
    </source>
</evidence>
<evidence type="ECO:0000313" key="4">
    <source>
        <dbReference type="EMBL" id="KAK3249777.1"/>
    </source>
</evidence>
<dbReference type="InterPro" id="IPR003613">
    <property type="entry name" value="Ubox_domain"/>
</dbReference>
<sequence>PPPPQVVEVIASASYASVTATEVDDSHFIQQFTANFKETVGSSAGVATHDVVIKGLMAGSIVVDFVVRMTSVGEARTFMLAMEASPEGTLAGDDSAMAGYGEVALESEPEMDVYEAPIAPPPPPLPRSPRPPTPPPPRPPPPSPPLPYFPPSPPPTPPSPPPFPSPVPPFVISEQDQVCYVATSRPGYVSGNEQWFEKSDYGDVSECNMRCQVSSQCKHYTICAGEKKCYLAKGVEQTGTKYIGQDCQMYFPTPCPEEASEDDGGSGSNSTMVISFTVGFVVPVVLVSAYVTLRRRRSRRVVDDPLFVESFQAEVDTFLDRANGHLRDARYSTRSGSRDPDSGVSPFTAAASDDGHGEQSSGLHLLQQPPPEDGSPKPEESSGQSRPPTLVSRMPLPEIDATNVSQDLLCPITQDVMEDPVIADDGYTYERSAIEHWFARCRGHPTSPMTNEQLRSNNLIPNRIVKSMIANLTQTELERIASPNTEAQAAPVAAATTLEDPVVAPAIAPGAQAAARDALRPSLAAPVIAPGAQAAAISGLRVSAMTSFESGAAATSMRAHTPGTSQLRPVVPLPSAPSDQQLVTPLPLPLHQQASVPLPSDHRSVVPLPSGHSADLSPVSTIDADSQPSSAGIRLDMPSDAIN</sequence>
<evidence type="ECO:0000313" key="5">
    <source>
        <dbReference type="Proteomes" id="UP001190700"/>
    </source>
</evidence>
<feature type="domain" description="U-box" evidence="3">
    <location>
        <begin position="403"/>
        <end position="479"/>
    </location>
</feature>
<evidence type="ECO:0000256" key="2">
    <source>
        <dbReference type="SAM" id="Phobius"/>
    </source>
</evidence>
<accession>A0AAE0C9H8</accession>
<feature type="region of interest" description="Disordered" evidence="1">
    <location>
        <begin position="114"/>
        <end position="168"/>
    </location>
</feature>
<dbReference type="SMART" id="SM00504">
    <property type="entry name" value="Ubox"/>
    <property type="match status" value="1"/>
</dbReference>
<organism evidence="4 5">
    <name type="scientific">Cymbomonas tetramitiformis</name>
    <dbReference type="NCBI Taxonomy" id="36881"/>
    <lineage>
        <taxon>Eukaryota</taxon>
        <taxon>Viridiplantae</taxon>
        <taxon>Chlorophyta</taxon>
        <taxon>Pyramimonadophyceae</taxon>
        <taxon>Pyramimonadales</taxon>
        <taxon>Pyramimonadaceae</taxon>
        <taxon>Cymbomonas</taxon>
    </lineage>
</organism>
<proteinExistence type="predicted"/>
<dbReference type="CDD" id="cd16655">
    <property type="entry name" value="RING-Ubox_WDSUB1-like"/>
    <property type="match status" value="1"/>
</dbReference>
<name>A0AAE0C9H8_9CHLO</name>
<dbReference type="AlphaFoldDB" id="A0AAE0C9H8"/>
<gene>
    <name evidence="4" type="ORF">CYMTET_40809</name>
</gene>
<keyword evidence="2" id="KW-0812">Transmembrane</keyword>
<dbReference type="Gene3D" id="3.30.40.10">
    <property type="entry name" value="Zinc/RING finger domain, C3HC4 (zinc finger)"/>
    <property type="match status" value="1"/>
</dbReference>
<dbReference type="PANTHER" id="PTHR46573:SF1">
    <property type="entry name" value="WD REPEAT, SAM AND U-BOX DOMAIN-CONTAINING PROTEIN 1"/>
    <property type="match status" value="1"/>
</dbReference>
<feature type="compositionally biased region" description="Polar residues" evidence="1">
    <location>
        <begin position="618"/>
        <end position="630"/>
    </location>
</feature>
<protein>
    <recommendedName>
        <fullName evidence="3">U-box domain-containing protein</fullName>
    </recommendedName>
</protein>
<feature type="non-terminal residue" evidence="4">
    <location>
        <position position="1"/>
    </location>
</feature>